<feature type="compositionally biased region" description="Polar residues" evidence="1">
    <location>
        <begin position="11"/>
        <end position="25"/>
    </location>
</feature>
<proteinExistence type="predicted"/>
<evidence type="ECO:0000256" key="1">
    <source>
        <dbReference type="SAM" id="MobiDB-lite"/>
    </source>
</evidence>
<feature type="compositionally biased region" description="Basic and acidic residues" evidence="1">
    <location>
        <begin position="29"/>
        <end position="38"/>
    </location>
</feature>
<organism evidence="2">
    <name type="scientific">marine sediment metagenome</name>
    <dbReference type="NCBI Taxonomy" id="412755"/>
    <lineage>
        <taxon>unclassified sequences</taxon>
        <taxon>metagenomes</taxon>
        <taxon>ecological metagenomes</taxon>
    </lineage>
</organism>
<dbReference type="AlphaFoldDB" id="X1VN56"/>
<feature type="region of interest" description="Disordered" evidence="1">
    <location>
        <begin position="140"/>
        <end position="171"/>
    </location>
</feature>
<protein>
    <submittedName>
        <fullName evidence="2">Uncharacterized protein</fullName>
    </submittedName>
</protein>
<name>X1VN56_9ZZZZ</name>
<gene>
    <name evidence="2" type="ORF">S12H4_47387</name>
</gene>
<evidence type="ECO:0000313" key="2">
    <source>
        <dbReference type="EMBL" id="GAJ10125.1"/>
    </source>
</evidence>
<feature type="region of interest" description="Disordered" evidence="1">
    <location>
        <begin position="1"/>
        <end position="38"/>
    </location>
</feature>
<sequence>MAIADFRHSPQETTNAISGLSQSLSDIGRMGDQKRNDNIRRKMLEAAQGGGDPATIRERMMATIGAYQPEGEVPGMGDKIKNFLNPFQGPLESQRSTEYENALMDRLIQQQTTERAPSLSEMIASTYSPEDIARKKAIDTKDVPSESDKFGYEGGAAAAIGGSPQVPFMQR</sequence>
<feature type="compositionally biased region" description="Basic and acidic residues" evidence="1">
    <location>
        <begin position="140"/>
        <end position="151"/>
    </location>
</feature>
<dbReference type="EMBL" id="BARW01029497">
    <property type="protein sequence ID" value="GAJ10125.1"/>
    <property type="molecule type" value="Genomic_DNA"/>
</dbReference>
<accession>X1VN56</accession>
<feature type="compositionally biased region" description="Basic and acidic residues" evidence="1">
    <location>
        <begin position="1"/>
        <end position="10"/>
    </location>
</feature>
<comment type="caution">
    <text evidence="2">The sequence shown here is derived from an EMBL/GenBank/DDBJ whole genome shotgun (WGS) entry which is preliminary data.</text>
</comment>
<feature type="non-terminal residue" evidence="2">
    <location>
        <position position="171"/>
    </location>
</feature>
<reference evidence="2" key="1">
    <citation type="journal article" date="2014" name="Front. Microbiol.">
        <title>High frequency of phylogenetically diverse reductive dehalogenase-homologous genes in deep subseafloor sedimentary metagenomes.</title>
        <authorList>
            <person name="Kawai M."/>
            <person name="Futagami T."/>
            <person name="Toyoda A."/>
            <person name="Takaki Y."/>
            <person name="Nishi S."/>
            <person name="Hori S."/>
            <person name="Arai W."/>
            <person name="Tsubouchi T."/>
            <person name="Morono Y."/>
            <person name="Uchiyama I."/>
            <person name="Ito T."/>
            <person name="Fujiyama A."/>
            <person name="Inagaki F."/>
            <person name="Takami H."/>
        </authorList>
    </citation>
    <scope>NUCLEOTIDE SEQUENCE</scope>
    <source>
        <strain evidence="2">Expedition CK06-06</strain>
    </source>
</reference>